<feature type="domain" description="Amidase" evidence="2">
    <location>
        <begin position="47"/>
        <end position="443"/>
    </location>
</feature>
<dbReference type="PANTHER" id="PTHR42678">
    <property type="entry name" value="AMIDASE"/>
    <property type="match status" value="1"/>
</dbReference>
<protein>
    <recommendedName>
        <fullName evidence="2">Amidase domain-containing protein</fullName>
    </recommendedName>
</protein>
<name>A0A423W6Y2_9PEZI</name>
<dbReference type="AlphaFoldDB" id="A0A423W6Y2"/>
<gene>
    <name evidence="3" type="ORF">VMCG_06605</name>
</gene>
<keyword evidence="4" id="KW-1185">Reference proteome</keyword>
<dbReference type="PANTHER" id="PTHR42678:SF2">
    <property type="entry name" value="AMIDASE FAMILY PROTEIN (AFU_ORTHOLOGUE AFUA_6G14410)"/>
    <property type="match status" value="1"/>
</dbReference>
<accession>A0A423W6Y2</accession>
<dbReference type="Proteomes" id="UP000283895">
    <property type="component" value="Unassembled WGS sequence"/>
</dbReference>
<comment type="caution">
    <text evidence="3">The sequence shown here is derived from an EMBL/GenBank/DDBJ whole genome shotgun (WGS) entry which is preliminary data.</text>
</comment>
<dbReference type="SUPFAM" id="SSF75304">
    <property type="entry name" value="Amidase signature (AS) enzymes"/>
    <property type="match status" value="1"/>
</dbReference>
<evidence type="ECO:0000313" key="4">
    <source>
        <dbReference type="Proteomes" id="UP000283895"/>
    </source>
</evidence>
<evidence type="ECO:0000256" key="1">
    <source>
        <dbReference type="SAM" id="MobiDB-lite"/>
    </source>
</evidence>
<feature type="region of interest" description="Disordered" evidence="1">
    <location>
        <begin position="149"/>
        <end position="173"/>
    </location>
</feature>
<dbReference type="Gene3D" id="3.90.1300.10">
    <property type="entry name" value="Amidase signature (AS) domain"/>
    <property type="match status" value="1"/>
</dbReference>
<dbReference type="STRING" id="356882.A0A423W6Y2"/>
<proteinExistence type="predicted"/>
<dbReference type="InterPro" id="IPR023631">
    <property type="entry name" value="Amidase_dom"/>
</dbReference>
<dbReference type="Pfam" id="PF01425">
    <property type="entry name" value="Amidase"/>
    <property type="match status" value="1"/>
</dbReference>
<dbReference type="OrthoDB" id="6428749at2759"/>
<organism evidence="3 4">
    <name type="scientific">Cytospora schulzeri</name>
    <dbReference type="NCBI Taxonomy" id="448051"/>
    <lineage>
        <taxon>Eukaryota</taxon>
        <taxon>Fungi</taxon>
        <taxon>Dikarya</taxon>
        <taxon>Ascomycota</taxon>
        <taxon>Pezizomycotina</taxon>
        <taxon>Sordariomycetes</taxon>
        <taxon>Sordariomycetidae</taxon>
        <taxon>Diaporthales</taxon>
        <taxon>Cytosporaceae</taxon>
        <taxon>Cytospora</taxon>
    </lineage>
</organism>
<sequence>MNILNAGAPRFVVPLSITYVPMKDSPHVDIVAAKVRSGSLTVEDYARSLLSRIKERDDAVKAWAYLNPEQVLEQARQLDQVPLEKRGPLHGVSVAVKDVIHTKDMPTQHNSAIYEGSHAGVDAGSIMILRNAGALILGKTTTTEFAATVDGPVTHNPHDPDRTPGGSSSGSGAAVADMQAAVGLGTQTGGSTIRPGSYNGIYAFKPTWNSITREGQKVFSLILDTLGLYARTVEDMELLADVFALQDDEPPYAATGGQFTVKGAKFAFMKTMVWKDNVQPSTEVAMRKAAELLKAHGAEVEEVELPDDLNELPDWHQIVFKEDGRTAFLPEFRAARDQLHEQLVGHVENVHKHTHAQHMQAFDSIAAARPRVDALLSKYAGVLTPSVPGEAPIGIKSTGSAAFQLIWTALHVPIVNIPGFAGENGMPVGISLVTPRYHDRRLLAICKEVGKIFEEEGGWKSQL</sequence>
<dbReference type="InterPro" id="IPR036928">
    <property type="entry name" value="AS_sf"/>
</dbReference>
<evidence type="ECO:0000313" key="3">
    <source>
        <dbReference type="EMBL" id="ROV99097.1"/>
    </source>
</evidence>
<reference evidence="3 4" key="1">
    <citation type="submission" date="2015-09" db="EMBL/GenBank/DDBJ databases">
        <title>Host preference determinants of Valsa canker pathogens revealed by comparative genomics.</title>
        <authorList>
            <person name="Yin Z."/>
            <person name="Huang L."/>
        </authorList>
    </citation>
    <scope>NUCLEOTIDE SEQUENCE [LARGE SCALE GENOMIC DNA]</scope>
    <source>
        <strain evidence="3 4">03-1</strain>
    </source>
</reference>
<dbReference type="EMBL" id="LKEA01000024">
    <property type="protein sequence ID" value="ROV99097.1"/>
    <property type="molecule type" value="Genomic_DNA"/>
</dbReference>
<evidence type="ECO:0000259" key="2">
    <source>
        <dbReference type="Pfam" id="PF01425"/>
    </source>
</evidence>